<feature type="chain" id="PRO_5012598339" evidence="7">
    <location>
        <begin position="24"/>
        <end position="901"/>
    </location>
</feature>
<sequence length="901" mass="97271">MGFQKDSCLRLFILLLAASSAASLAIVEGGANKLQQLAGSAGSRLGASRKVLQAAGSGPCPIEFSQQDLADAAGACTSIFAQGTAPQGSCCSKTAGILGLAQARYANKTGNLLVSSEVADVCFQTLVVALKGVTVSNAEMLLATCNITTSRISAPACGTSLVTLRDFYFAANRSFPDRGVINSCFRSTNCSACANAKTERFLSLTTSNPEDDGLLATAPCQELATVAMVASSVPSIVGNGIARCSWGADYAPLVQKSTCTATPWQILDFSAVRRSCGPEAYHYERCCHVMIGMLAQILTYREESKAGPLPQDQLDACQQSFRDQLSQQGVDPSILDTCQLSGSYFLTPQACNEYTFYNGATFPSSYLTELEAECSPGTCNANCTTDLIAMGSELASPDAIFACIVYINIKYMAEQANLVEATDRLTCYIVLPDPLRLGVNETALAELNATALGSLSRSGRPVGTKLIVALAVGGAVVVTVLVVVSAWLGLCRKKKVLGWSFYEQKSLSRSLSLGGSENYSNSQIIVYSYNELKRATQYFSPKRLLGRGGSGYVYLGDLPRSGGMVAVKKIVVGRTKAGSREFGNEVESMSRCRHKHLVQLLGVCVSDNHFVLVYEYMVNGSLEDHLYVPLADAEKVEGRGNPVFLTWQMRLKIAVGTAKGLTYLHEDCSPKIIHRDVKPSNILLDKQFDAKVCDFGLAKFSDDGATHISTGIAGTWGYLAPEYVATSQLTEKSDVYSYGVVLLTLISGRRPTEAGLPEDEVFLPEYAWIVAEQGRLRCLVDPRLAADPDFEKHWESMERVLRIALFCVHTVVTTRPTMRQCIAMLQGDMEVPTLPSRPMTLYTIGLVATGHSQTSMRFRGTASFFKMDPVQEFPVVEGNEDGLKTPQQSDIMEAGISWSTE</sequence>
<dbReference type="FunFam" id="1.10.510.10:FF:000146">
    <property type="entry name" value="LRR receptor-like serine/threonine-protein kinase IOS1"/>
    <property type="match status" value="1"/>
</dbReference>
<keyword evidence="10" id="KW-1185">Reference proteome</keyword>
<evidence type="ECO:0000256" key="5">
    <source>
        <dbReference type="PROSITE-ProRule" id="PRU10141"/>
    </source>
</evidence>
<protein>
    <submittedName>
        <fullName evidence="9">Protein kinase superfamily protein</fullName>
    </submittedName>
</protein>
<organism evidence="9 10">
    <name type="scientific">Klebsormidium nitens</name>
    <name type="common">Green alga</name>
    <name type="synonym">Ulothrix nitens</name>
    <dbReference type="NCBI Taxonomy" id="105231"/>
    <lineage>
        <taxon>Eukaryota</taxon>
        <taxon>Viridiplantae</taxon>
        <taxon>Streptophyta</taxon>
        <taxon>Klebsormidiophyceae</taxon>
        <taxon>Klebsormidiales</taxon>
        <taxon>Klebsormidiaceae</taxon>
        <taxon>Klebsormidium</taxon>
    </lineage>
</organism>
<dbReference type="OrthoDB" id="4062651at2759"/>
<dbReference type="InterPro" id="IPR000719">
    <property type="entry name" value="Prot_kinase_dom"/>
</dbReference>
<dbReference type="GO" id="GO:0045088">
    <property type="term" value="P:regulation of innate immune response"/>
    <property type="evidence" value="ECO:0000318"/>
    <property type="project" value="GO_Central"/>
</dbReference>
<dbReference type="InterPro" id="IPR017441">
    <property type="entry name" value="Protein_kinase_ATP_BS"/>
</dbReference>
<gene>
    <name evidence="9" type="ORF">KFL_007330040</name>
</gene>
<keyword evidence="2 5" id="KW-0547">Nucleotide-binding</keyword>
<evidence type="ECO:0000259" key="8">
    <source>
        <dbReference type="PROSITE" id="PS50011"/>
    </source>
</evidence>
<dbReference type="InterPro" id="IPR043891">
    <property type="entry name" value="SPARK"/>
</dbReference>
<name>A0A1Y1IJX4_KLENI</name>
<reference evidence="9 10" key="1">
    <citation type="journal article" date="2014" name="Nat. Commun.">
        <title>Klebsormidium flaccidum genome reveals primary factors for plant terrestrial adaptation.</title>
        <authorList>
            <person name="Hori K."/>
            <person name="Maruyama F."/>
            <person name="Fujisawa T."/>
            <person name="Togashi T."/>
            <person name="Yamamoto N."/>
            <person name="Seo M."/>
            <person name="Sato S."/>
            <person name="Yamada T."/>
            <person name="Mori H."/>
            <person name="Tajima N."/>
            <person name="Moriyama T."/>
            <person name="Ikeuchi M."/>
            <person name="Watanabe M."/>
            <person name="Wada H."/>
            <person name="Kobayashi K."/>
            <person name="Saito M."/>
            <person name="Masuda T."/>
            <person name="Sasaki-Sekimoto Y."/>
            <person name="Mashiguchi K."/>
            <person name="Awai K."/>
            <person name="Shimojima M."/>
            <person name="Masuda S."/>
            <person name="Iwai M."/>
            <person name="Nobusawa T."/>
            <person name="Narise T."/>
            <person name="Kondo S."/>
            <person name="Saito H."/>
            <person name="Sato R."/>
            <person name="Murakawa M."/>
            <person name="Ihara Y."/>
            <person name="Oshima-Yamada Y."/>
            <person name="Ohtaka K."/>
            <person name="Satoh M."/>
            <person name="Sonobe K."/>
            <person name="Ishii M."/>
            <person name="Ohtani R."/>
            <person name="Kanamori-Sato M."/>
            <person name="Honoki R."/>
            <person name="Miyazaki D."/>
            <person name="Mochizuki H."/>
            <person name="Umetsu J."/>
            <person name="Higashi K."/>
            <person name="Shibata D."/>
            <person name="Kamiya Y."/>
            <person name="Sato N."/>
            <person name="Nakamura Y."/>
            <person name="Tabata S."/>
            <person name="Ida S."/>
            <person name="Kurokawa K."/>
            <person name="Ohta H."/>
        </authorList>
    </citation>
    <scope>NUCLEOTIDE SEQUENCE [LARGE SCALE GENOMIC DNA]</scope>
    <source>
        <strain evidence="9 10">NIES-2285</strain>
    </source>
</reference>
<dbReference type="SUPFAM" id="SSF56112">
    <property type="entry name" value="Protein kinase-like (PK-like)"/>
    <property type="match status" value="1"/>
</dbReference>
<evidence type="ECO:0000256" key="4">
    <source>
        <dbReference type="ARBA" id="ARBA00022840"/>
    </source>
</evidence>
<dbReference type="InterPro" id="IPR011009">
    <property type="entry name" value="Kinase-like_dom_sf"/>
</dbReference>
<keyword evidence="6" id="KW-1133">Transmembrane helix</keyword>
<feature type="domain" description="Protein kinase" evidence="8">
    <location>
        <begin position="539"/>
        <end position="834"/>
    </location>
</feature>
<dbReference type="AlphaFoldDB" id="A0A1Y1IJX4"/>
<dbReference type="Pfam" id="PF00069">
    <property type="entry name" value="Pkinase"/>
    <property type="match status" value="1"/>
</dbReference>
<dbReference type="GO" id="GO:0005524">
    <property type="term" value="F:ATP binding"/>
    <property type="evidence" value="ECO:0007669"/>
    <property type="project" value="UniProtKB-UniRule"/>
</dbReference>
<dbReference type="Pfam" id="PF19160">
    <property type="entry name" value="SPARK"/>
    <property type="match status" value="1"/>
</dbReference>
<dbReference type="Proteomes" id="UP000054558">
    <property type="component" value="Unassembled WGS sequence"/>
</dbReference>
<evidence type="ECO:0000256" key="7">
    <source>
        <dbReference type="SAM" id="SignalP"/>
    </source>
</evidence>
<evidence type="ECO:0000256" key="1">
    <source>
        <dbReference type="ARBA" id="ARBA00022679"/>
    </source>
</evidence>
<feature type="signal peptide" evidence="7">
    <location>
        <begin position="1"/>
        <end position="23"/>
    </location>
</feature>
<keyword evidence="1" id="KW-0808">Transferase</keyword>
<dbReference type="InterPro" id="IPR008271">
    <property type="entry name" value="Ser/Thr_kinase_AS"/>
</dbReference>
<dbReference type="PANTHER" id="PTHR47973">
    <property type="entry name" value="CYSTEINE-RICH RECEPTOR-LIKE PROTEIN KINASE 3"/>
    <property type="match status" value="1"/>
</dbReference>
<evidence type="ECO:0000256" key="2">
    <source>
        <dbReference type="ARBA" id="ARBA00022741"/>
    </source>
</evidence>
<feature type="binding site" evidence="5">
    <location>
        <position position="569"/>
    </location>
    <ligand>
        <name>ATP</name>
        <dbReference type="ChEBI" id="CHEBI:30616"/>
    </ligand>
</feature>
<dbReference type="GO" id="GO:0004672">
    <property type="term" value="F:protein kinase activity"/>
    <property type="evidence" value="ECO:0000318"/>
    <property type="project" value="GO_Central"/>
</dbReference>
<proteinExistence type="predicted"/>
<dbReference type="PROSITE" id="PS50011">
    <property type="entry name" value="PROTEIN_KINASE_DOM"/>
    <property type="match status" value="1"/>
</dbReference>
<dbReference type="Gene3D" id="3.30.200.20">
    <property type="entry name" value="Phosphorylase Kinase, domain 1"/>
    <property type="match status" value="1"/>
</dbReference>
<dbReference type="InterPro" id="IPR052059">
    <property type="entry name" value="CR_Ser/Thr_kinase"/>
</dbReference>
<evidence type="ECO:0000256" key="3">
    <source>
        <dbReference type="ARBA" id="ARBA00022777"/>
    </source>
</evidence>
<evidence type="ECO:0000313" key="10">
    <source>
        <dbReference type="Proteomes" id="UP000054558"/>
    </source>
</evidence>
<keyword evidence="4 5" id="KW-0067">ATP-binding</keyword>
<evidence type="ECO:0000313" key="9">
    <source>
        <dbReference type="EMBL" id="GAQ91140.1"/>
    </source>
</evidence>
<dbReference type="PROSITE" id="PS00108">
    <property type="entry name" value="PROTEIN_KINASE_ST"/>
    <property type="match status" value="1"/>
</dbReference>
<feature type="transmembrane region" description="Helical" evidence="6">
    <location>
        <begin position="466"/>
        <end position="490"/>
    </location>
</feature>
<accession>A0A1Y1IJX4</accession>
<dbReference type="OMA" id="CCESIMD"/>
<evidence type="ECO:0000256" key="6">
    <source>
        <dbReference type="SAM" id="Phobius"/>
    </source>
</evidence>
<dbReference type="STRING" id="105231.A0A1Y1IJX4"/>
<keyword evidence="6" id="KW-0812">Transmembrane</keyword>
<dbReference type="PROSITE" id="PS00107">
    <property type="entry name" value="PROTEIN_KINASE_ATP"/>
    <property type="match status" value="1"/>
</dbReference>
<keyword evidence="3 9" id="KW-0418">Kinase</keyword>
<dbReference type="CDD" id="cd14066">
    <property type="entry name" value="STKc_IRAK"/>
    <property type="match status" value="1"/>
</dbReference>
<dbReference type="SMART" id="SM00220">
    <property type="entry name" value="S_TKc"/>
    <property type="match status" value="1"/>
</dbReference>
<dbReference type="Gene3D" id="1.10.510.10">
    <property type="entry name" value="Transferase(Phosphotransferase) domain 1"/>
    <property type="match status" value="1"/>
</dbReference>
<keyword evidence="6" id="KW-0472">Membrane</keyword>
<keyword evidence="7" id="KW-0732">Signal</keyword>
<dbReference type="EMBL" id="DF237682">
    <property type="protein sequence ID" value="GAQ91140.1"/>
    <property type="molecule type" value="Genomic_DNA"/>
</dbReference>